<dbReference type="AlphaFoldDB" id="A0A3A6TWZ3"/>
<name>A0A3A6TWZ3_9GAMM</name>
<gene>
    <name evidence="2" type="ORF">D5R81_18305</name>
</gene>
<feature type="region of interest" description="Disordered" evidence="1">
    <location>
        <begin position="255"/>
        <end position="325"/>
    </location>
</feature>
<reference evidence="2 3" key="1">
    <citation type="submission" date="2018-09" db="EMBL/GenBank/DDBJ databases">
        <title>Phylogeny of the Shewanellaceae, and recommendation for two new genera, Pseudoshewanella and Parashewanella.</title>
        <authorList>
            <person name="Wang G."/>
        </authorList>
    </citation>
    <scope>NUCLEOTIDE SEQUENCE [LARGE SCALE GENOMIC DNA]</scope>
    <source>
        <strain evidence="2 3">KCTC 22492</strain>
    </source>
</reference>
<dbReference type="Proteomes" id="UP000273022">
    <property type="component" value="Unassembled WGS sequence"/>
</dbReference>
<proteinExistence type="predicted"/>
<protein>
    <submittedName>
        <fullName evidence="2">Uncharacterized protein</fullName>
    </submittedName>
</protein>
<sequence>MAFSIVQNRSFEHCDAAEFQPRLNKEPYDGYRQAWALLAPNIQAGKSDFVAKELALLTAFTTNARREEIAVSVNNSLNPNCDLLLAFCSHAPNNLVDDRAYRHLAIVRMSETEPESEVRCFPAAIDELSGHHCVEKNNLQETGVILSTLVNQQSSSQTLAMLDNIKTMGATLLAQYVLCQQELLKVTARIKEIEQSYFNLQMTLSSCPCSHKPKSAIAEIEKKPLKRPQKSTLVMEETRLKVQKRSMEAELKAEDHIKNCGRAGESKADESKAGEPKIDSAPPSKRPRPTDIPITNNLPHLSVDSDKKSHVHTKKRRSEGMTQATEKKTTILIPSQKPYSQISFFHSAHNVPLTEPQTKRVKDVILAQLQQEGKTCANYETAMTELGTDKTLNISLCKFIQLVHEANRELAKKN</sequence>
<organism evidence="2 3">
    <name type="scientific">Parashewanella spongiae</name>
    <dbReference type="NCBI Taxonomy" id="342950"/>
    <lineage>
        <taxon>Bacteria</taxon>
        <taxon>Pseudomonadati</taxon>
        <taxon>Pseudomonadota</taxon>
        <taxon>Gammaproteobacteria</taxon>
        <taxon>Alteromonadales</taxon>
        <taxon>Shewanellaceae</taxon>
        <taxon>Parashewanella</taxon>
    </lineage>
</organism>
<dbReference type="EMBL" id="QYYH01000177">
    <property type="protein sequence ID" value="RJY05984.1"/>
    <property type="molecule type" value="Genomic_DNA"/>
</dbReference>
<evidence type="ECO:0000256" key="1">
    <source>
        <dbReference type="SAM" id="MobiDB-lite"/>
    </source>
</evidence>
<evidence type="ECO:0000313" key="3">
    <source>
        <dbReference type="Proteomes" id="UP000273022"/>
    </source>
</evidence>
<evidence type="ECO:0000313" key="2">
    <source>
        <dbReference type="EMBL" id="RJY05984.1"/>
    </source>
</evidence>
<dbReference type="RefSeq" id="WP_121855040.1">
    <property type="nucleotide sequence ID" value="NZ_CP037952.1"/>
</dbReference>
<comment type="caution">
    <text evidence="2">The sequence shown here is derived from an EMBL/GenBank/DDBJ whole genome shotgun (WGS) entry which is preliminary data.</text>
</comment>
<keyword evidence="3" id="KW-1185">Reference proteome</keyword>
<feature type="compositionally biased region" description="Basic and acidic residues" evidence="1">
    <location>
        <begin position="255"/>
        <end position="278"/>
    </location>
</feature>
<accession>A0A3A6TWZ3</accession>